<dbReference type="InterPro" id="IPR010642">
    <property type="entry name" value="Invasion_prot_B"/>
</dbReference>
<dbReference type="Gene3D" id="2.60.40.1880">
    <property type="entry name" value="Invasion associated locus B (IalB) protein"/>
    <property type="match status" value="1"/>
</dbReference>
<sequence>MSVAFRFVPFVPDEPNCACSVETSSKECLKEVNEGSCGMRGRLGFISLAMMTAAASATGSVFYGEPVAVSAAERGAEKSPRINDPAPQRLEAAQNGQEAQPPSPLPGGASSIDETYKDWRVVCVQQGVGKHCAFLQNQVQNGRRALGIELQAAAGNAVSGILMLPFGLALDQGVAVAIDSGAASLALPFRTCLPAGCVVAVNFDKDMVRTLRTATALKVKTAADGGNPATFSISLQGFATALDRVTILSR</sequence>
<evidence type="ECO:0000313" key="3">
    <source>
        <dbReference type="Proteomes" id="UP000278823"/>
    </source>
</evidence>
<evidence type="ECO:0000313" key="2">
    <source>
        <dbReference type="EMBL" id="RUM22993.1"/>
    </source>
</evidence>
<comment type="caution">
    <text evidence="2">The sequence shown here is derived from an EMBL/GenBank/DDBJ whole genome shotgun (WGS) entry which is preliminary data.</text>
</comment>
<dbReference type="EMBL" id="RJTH01000009">
    <property type="protein sequence ID" value="RUM22993.1"/>
    <property type="molecule type" value="Genomic_DNA"/>
</dbReference>
<dbReference type="Pfam" id="PF06776">
    <property type="entry name" value="IalB"/>
    <property type="match status" value="1"/>
</dbReference>
<dbReference type="AlphaFoldDB" id="A0A432PFI3"/>
<gene>
    <name evidence="2" type="ORF">EFQ99_23440</name>
</gene>
<evidence type="ECO:0000256" key="1">
    <source>
        <dbReference type="SAM" id="MobiDB-lite"/>
    </source>
</evidence>
<feature type="region of interest" description="Disordered" evidence="1">
    <location>
        <begin position="91"/>
        <end position="110"/>
    </location>
</feature>
<keyword evidence="3" id="KW-1185">Reference proteome</keyword>
<evidence type="ECO:0008006" key="4">
    <source>
        <dbReference type="Google" id="ProtNLM"/>
    </source>
</evidence>
<dbReference type="Proteomes" id="UP000278823">
    <property type="component" value="Unassembled WGS sequence"/>
</dbReference>
<dbReference type="InterPro" id="IPR038696">
    <property type="entry name" value="IalB_sf"/>
</dbReference>
<reference evidence="3" key="1">
    <citation type="submission" date="2018-11" db="EMBL/GenBank/DDBJ databases">
        <title>Rhizobium chutanense sp. nov., isolated from root nodules of Phaseolus vulgaris in China.</title>
        <authorList>
            <person name="Huo Y."/>
        </authorList>
    </citation>
    <scope>NUCLEOTIDE SEQUENCE [LARGE SCALE GENOMIC DNA]</scope>
    <source>
        <strain evidence="3">CCBAU 65647</strain>
    </source>
</reference>
<accession>A0A432PFI3</accession>
<dbReference type="OrthoDB" id="9814802at2"/>
<proteinExistence type="predicted"/>
<name>A0A432PFI3_9HYPH</name>
<organism evidence="2 3">
    <name type="scientific">Rhizobium vallis</name>
    <dbReference type="NCBI Taxonomy" id="634290"/>
    <lineage>
        <taxon>Bacteria</taxon>
        <taxon>Pseudomonadati</taxon>
        <taxon>Pseudomonadota</taxon>
        <taxon>Alphaproteobacteria</taxon>
        <taxon>Hyphomicrobiales</taxon>
        <taxon>Rhizobiaceae</taxon>
        <taxon>Rhizobium/Agrobacterium group</taxon>
        <taxon>Rhizobium</taxon>
    </lineage>
</organism>
<protein>
    <recommendedName>
        <fullName evidence="4">Invasion associated locus B family protein</fullName>
    </recommendedName>
</protein>